<protein>
    <submittedName>
        <fullName evidence="2">Uncharacterized protein</fullName>
    </submittedName>
</protein>
<gene>
    <name evidence="2" type="ORF">K504DRAFT_457916</name>
</gene>
<evidence type="ECO:0000313" key="3">
    <source>
        <dbReference type="Proteomes" id="UP000799428"/>
    </source>
</evidence>
<feature type="compositionally biased region" description="Low complexity" evidence="1">
    <location>
        <begin position="84"/>
        <end position="101"/>
    </location>
</feature>
<organism evidence="2 3">
    <name type="scientific">Pleomassaria siparia CBS 279.74</name>
    <dbReference type="NCBI Taxonomy" id="1314801"/>
    <lineage>
        <taxon>Eukaryota</taxon>
        <taxon>Fungi</taxon>
        <taxon>Dikarya</taxon>
        <taxon>Ascomycota</taxon>
        <taxon>Pezizomycotina</taxon>
        <taxon>Dothideomycetes</taxon>
        <taxon>Pleosporomycetidae</taxon>
        <taxon>Pleosporales</taxon>
        <taxon>Pleomassariaceae</taxon>
        <taxon>Pleomassaria</taxon>
    </lineage>
</organism>
<proteinExistence type="predicted"/>
<dbReference type="EMBL" id="MU005764">
    <property type="protein sequence ID" value="KAF2715777.1"/>
    <property type="molecule type" value="Genomic_DNA"/>
</dbReference>
<feature type="compositionally biased region" description="Polar residues" evidence="1">
    <location>
        <begin position="22"/>
        <end position="33"/>
    </location>
</feature>
<evidence type="ECO:0000256" key="1">
    <source>
        <dbReference type="SAM" id="MobiDB-lite"/>
    </source>
</evidence>
<evidence type="ECO:0000313" key="2">
    <source>
        <dbReference type="EMBL" id="KAF2715777.1"/>
    </source>
</evidence>
<dbReference type="AlphaFoldDB" id="A0A6G1KTX7"/>
<feature type="compositionally biased region" description="Low complexity" evidence="1">
    <location>
        <begin position="153"/>
        <end position="172"/>
    </location>
</feature>
<feature type="compositionally biased region" description="Pro residues" evidence="1">
    <location>
        <begin position="1"/>
        <end position="13"/>
    </location>
</feature>
<sequence length="241" mass="26939">MAALAHPPPPRTPSPKIKIHRSQSFDSPSSRISVTPIDESPYSKSANYIDILPRYNALRAAEHTSNQRRGVKLYTKISDDDMMSDASSFEDGSSASDDSASPTSEKDFGLFINVSPSPPPPPSPQQQQHHHPQRPTSPRAASNAHRYPYTFVHPRTPSSSHTHTQQSRIHSSPLSIYQDPSTPMYDPWLVRVVLDLFDIRGFDWMSIAEPIERAWGCRTSSAEVLGILVGNGRVVGWKWWD</sequence>
<name>A0A6G1KTX7_9PLEO</name>
<keyword evidence="3" id="KW-1185">Reference proteome</keyword>
<dbReference type="Proteomes" id="UP000799428">
    <property type="component" value="Unassembled WGS sequence"/>
</dbReference>
<reference evidence="2" key="1">
    <citation type="journal article" date="2020" name="Stud. Mycol.">
        <title>101 Dothideomycetes genomes: a test case for predicting lifestyles and emergence of pathogens.</title>
        <authorList>
            <person name="Haridas S."/>
            <person name="Albert R."/>
            <person name="Binder M."/>
            <person name="Bloem J."/>
            <person name="Labutti K."/>
            <person name="Salamov A."/>
            <person name="Andreopoulos B."/>
            <person name="Baker S."/>
            <person name="Barry K."/>
            <person name="Bills G."/>
            <person name="Bluhm B."/>
            <person name="Cannon C."/>
            <person name="Castanera R."/>
            <person name="Culley D."/>
            <person name="Daum C."/>
            <person name="Ezra D."/>
            <person name="Gonzalez J."/>
            <person name="Henrissat B."/>
            <person name="Kuo A."/>
            <person name="Liang C."/>
            <person name="Lipzen A."/>
            <person name="Lutzoni F."/>
            <person name="Magnuson J."/>
            <person name="Mondo S."/>
            <person name="Nolan M."/>
            <person name="Ohm R."/>
            <person name="Pangilinan J."/>
            <person name="Park H.-J."/>
            <person name="Ramirez L."/>
            <person name="Alfaro M."/>
            <person name="Sun H."/>
            <person name="Tritt A."/>
            <person name="Yoshinaga Y."/>
            <person name="Zwiers L.-H."/>
            <person name="Turgeon B."/>
            <person name="Goodwin S."/>
            <person name="Spatafora J."/>
            <person name="Crous P."/>
            <person name="Grigoriev I."/>
        </authorList>
    </citation>
    <scope>NUCLEOTIDE SEQUENCE</scope>
    <source>
        <strain evidence="2">CBS 279.74</strain>
    </source>
</reference>
<dbReference type="OrthoDB" id="3943860at2759"/>
<feature type="region of interest" description="Disordered" evidence="1">
    <location>
        <begin position="82"/>
        <end position="174"/>
    </location>
</feature>
<feature type="region of interest" description="Disordered" evidence="1">
    <location>
        <begin position="1"/>
        <end position="46"/>
    </location>
</feature>
<accession>A0A6G1KTX7</accession>